<accession>A0A822XTU6</accession>
<sequence>MFLVPPYPRCVVPHIHSRGKALYFAYLEERLEL</sequence>
<organism evidence="1 2">
    <name type="scientific">Nelumbo nucifera</name>
    <name type="common">Sacred lotus</name>
    <dbReference type="NCBI Taxonomy" id="4432"/>
    <lineage>
        <taxon>Eukaryota</taxon>
        <taxon>Viridiplantae</taxon>
        <taxon>Streptophyta</taxon>
        <taxon>Embryophyta</taxon>
        <taxon>Tracheophyta</taxon>
        <taxon>Spermatophyta</taxon>
        <taxon>Magnoliopsida</taxon>
        <taxon>Proteales</taxon>
        <taxon>Nelumbonaceae</taxon>
        <taxon>Nelumbo</taxon>
    </lineage>
</organism>
<reference evidence="1 2" key="1">
    <citation type="journal article" date="2020" name="Mol. Biol. Evol.">
        <title>Distinct Expression and Methylation Patterns for Genes with Different Fates following a Single Whole-Genome Duplication in Flowering Plants.</title>
        <authorList>
            <person name="Shi T."/>
            <person name="Rahmani R.S."/>
            <person name="Gugger P.F."/>
            <person name="Wang M."/>
            <person name="Li H."/>
            <person name="Zhang Y."/>
            <person name="Li Z."/>
            <person name="Wang Q."/>
            <person name="Van de Peer Y."/>
            <person name="Marchal K."/>
            <person name="Chen J."/>
        </authorList>
    </citation>
    <scope>NUCLEOTIDE SEQUENCE [LARGE SCALE GENOMIC DNA]</scope>
    <source>
        <tissue evidence="1">Leaf</tissue>
    </source>
</reference>
<comment type="caution">
    <text evidence="1">The sequence shown here is derived from an EMBL/GenBank/DDBJ whole genome shotgun (WGS) entry which is preliminary data.</text>
</comment>
<proteinExistence type="predicted"/>
<keyword evidence="2" id="KW-1185">Reference proteome</keyword>
<gene>
    <name evidence="1" type="ORF">HUJ06_025263</name>
</gene>
<protein>
    <submittedName>
        <fullName evidence="1">Uncharacterized protein</fullName>
    </submittedName>
</protein>
<dbReference type="AlphaFoldDB" id="A0A822XTU6"/>
<dbReference type="Proteomes" id="UP000607653">
    <property type="component" value="Unassembled WGS sequence"/>
</dbReference>
<dbReference type="EMBL" id="DUZY01000001">
    <property type="protein sequence ID" value="DAD23800.1"/>
    <property type="molecule type" value="Genomic_DNA"/>
</dbReference>
<evidence type="ECO:0000313" key="2">
    <source>
        <dbReference type="Proteomes" id="UP000607653"/>
    </source>
</evidence>
<evidence type="ECO:0000313" key="1">
    <source>
        <dbReference type="EMBL" id="DAD23800.1"/>
    </source>
</evidence>
<name>A0A822XTU6_NELNU</name>